<dbReference type="EMBL" id="JAWDET010000006">
    <property type="protein sequence ID" value="MDU0240971.1"/>
    <property type="molecule type" value="Genomic_DNA"/>
</dbReference>
<dbReference type="RefSeq" id="WP_315977014.1">
    <property type="nucleotide sequence ID" value="NZ_JAWDET010000006.1"/>
</dbReference>
<dbReference type="InterPro" id="IPR028098">
    <property type="entry name" value="Glyco_trans_4-like_N"/>
</dbReference>
<dbReference type="CDD" id="cd03809">
    <property type="entry name" value="GT4_MtfB-like"/>
    <property type="match status" value="1"/>
</dbReference>
<name>A0AAE4I675_PHOVU</name>
<dbReference type="Pfam" id="PF00534">
    <property type="entry name" value="Glycos_transf_1"/>
    <property type="match status" value="1"/>
</dbReference>
<evidence type="ECO:0000256" key="1">
    <source>
        <dbReference type="ARBA" id="ARBA00022679"/>
    </source>
</evidence>
<feature type="domain" description="Glycosyltransferase subfamily 4-like N-terminal" evidence="3">
    <location>
        <begin position="84"/>
        <end position="183"/>
    </location>
</feature>
<dbReference type="GO" id="GO:0016757">
    <property type="term" value="F:glycosyltransferase activity"/>
    <property type="evidence" value="ECO:0007669"/>
    <property type="project" value="InterPro"/>
</dbReference>
<sequence>MQYFGGVSKCFCELISHFPNGVETEISIVQSDNVHLKQSGLCGKLHPVDIDSYKFREQYNFRGAYRLYCAVNKLFPSLPTAENINKLKSIELLKSREYDIFHPTFFDSYFLPYLDGKPFVLTIHDMMPEIFLQYFGKNDMQIKGKKKLVDKASAIIAVSKQTKNDLIDILKVPENKVTVIYHGGPQKEAITGDPIIKVPYFLYMGTRNAYKNFDRLVIAFSQVAECYKNLLLVCTGGDFNASEMNLLQQYGVKDRVVHLFASEKDVKNLYAFAKAFIYPSLYEGFGMPILEAFAYGCPVLLNKKSCFPEIAGDAGVFFRVDNDISDLREKMEEVLDWDDEKRNLVIQKGYERLTFFRWEESSRQLLAVYHSVMNR</sequence>
<dbReference type="PANTHER" id="PTHR46401:SF2">
    <property type="entry name" value="GLYCOSYLTRANSFERASE WBBK-RELATED"/>
    <property type="match status" value="1"/>
</dbReference>
<dbReference type="InterPro" id="IPR001296">
    <property type="entry name" value="Glyco_trans_1"/>
</dbReference>
<feature type="domain" description="Glycosyl transferase family 1" evidence="2">
    <location>
        <begin position="198"/>
        <end position="351"/>
    </location>
</feature>
<evidence type="ECO:0000259" key="2">
    <source>
        <dbReference type="Pfam" id="PF00534"/>
    </source>
</evidence>
<dbReference type="Proteomes" id="UP001181239">
    <property type="component" value="Unassembled WGS sequence"/>
</dbReference>
<keyword evidence="1" id="KW-0808">Transferase</keyword>
<dbReference type="PANTHER" id="PTHR46401">
    <property type="entry name" value="GLYCOSYLTRANSFERASE WBBK-RELATED"/>
    <property type="match status" value="1"/>
</dbReference>
<proteinExistence type="predicted"/>
<dbReference type="Gene3D" id="3.40.50.2000">
    <property type="entry name" value="Glycogen Phosphorylase B"/>
    <property type="match status" value="2"/>
</dbReference>
<reference evidence="4" key="1">
    <citation type="submission" date="2023-10" db="EMBL/GenBank/DDBJ databases">
        <title>Genome of Potential pathogenic bacteria in Crohn's disease.</title>
        <authorList>
            <person name="Rodriguez-Palacios A."/>
        </authorList>
    </citation>
    <scope>NUCLEOTIDE SEQUENCE</scope>
    <source>
        <strain evidence="4">CavFT-hAR11</strain>
    </source>
</reference>
<dbReference type="Pfam" id="PF13439">
    <property type="entry name" value="Glyco_transf_4"/>
    <property type="match status" value="1"/>
</dbReference>
<evidence type="ECO:0000313" key="5">
    <source>
        <dbReference type="Proteomes" id="UP001181239"/>
    </source>
</evidence>
<comment type="caution">
    <text evidence="4">The sequence shown here is derived from an EMBL/GenBank/DDBJ whole genome shotgun (WGS) entry which is preliminary data.</text>
</comment>
<evidence type="ECO:0000259" key="3">
    <source>
        <dbReference type="Pfam" id="PF13439"/>
    </source>
</evidence>
<dbReference type="SUPFAM" id="SSF53756">
    <property type="entry name" value="UDP-Glycosyltransferase/glycogen phosphorylase"/>
    <property type="match status" value="1"/>
</dbReference>
<dbReference type="AlphaFoldDB" id="A0AAE4I675"/>
<gene>
    <name evidence="4" type="ORF">RVH43_10180</name>
</gene>
<dbReference type="GO" id="GO:0009103">
    <property type="term" value="P:lipopolysaccharide biosynthetic process"/>
    <property type="evidence" value="ECO:0007669"/>
    <property type="project" value="TreeGrafter"/>
</dbReference>
<accession>A0AAE4I675</accession>
<protein>
    <submittedName>
        <fullName evidence="4">Glycosyltransferase family 1 protein</fullName>
    </submittedName>
</protein>
<evidence type="ECO:0000313" key="4">
    <source>
        <dbReference type="EMBL" id="MDU0240971.1"/>
    </source>
</evidence>
<organism evidence="4 5">
    <name type="scientific">Phocaeicola vulgatus</name>
    <name type="common">Bacteroides vulgatus</name>
    <dbReference type="NCBI Taxonomy" id="821"/>
    <lineage>
        <taxon>Bacteria</taxon>
        <taxon>Pseudomonadati</taxon>
        <taxon>Bacteroidota</taxon>
        <taxon>Bacteroidia</taxon>
        <taxon>Bacteroidales</taxon>
        <taxon>Bacteroidaceae</taxon>
        <taxon>Phocaeicola</taxon>
    </lineage>
</organism>